<dbReference type="Proteomes" id="UP001501624">
    <property type="component" value="Unassembled WGS sequence"/>
</dbReference>
<evidence type="ECO:0000313" key="3">
    <source>
        <dbReference type="Proteomes" id="UP001501624"/>
    </source>
</evidence>
<comment type="caution">
    <text evidence="2">The sequence shown here is derived from an EMBL/GenBank/DDBJ whole genome shotgun (WGS) entry which is preliminary data.</text>
</comment>
<evidence type="ECO:0000313" key="2">
    <source>
        <dbReference type="EMBL" id="GAA3811512.1"/>
    </source>
</evidence>
<gene>
    <name evidence="2" type="ORF">GCM10022380_31630</name>
</gene>
<accession>A0ABP7I7I5</accession>
<protein>
    <submittedName>
        <fullName evidence="2">Uncharacterized protein</fullName>
    </submittedName>
</protein>
<dbReference type="EMBL" id="BAABCM010000003">
    <property type="protein sequence ID" value="GAA3811512.1"/>
    <property type="molecule type" value="Genomic_DNA"/>
</dbReference>
<keyword evidence="3" id="KW-1185">Reference proteome</keyword>
<reference evidence="3" key="1">
    <citation type="journal article" date="2019" name="Int. J. Syst. Evol. Microbiol.">
        <title>The Global Catalogue of Microorganisms (GCM) 10K type strain sequencing project: providing services to taxonomists for standard genome sequencing and annotation.</title>
        <authorList>
            <consortium name="The Broad Institute Genomics Platform"/>
            <consortium name="The Broad Institute Genome Sequencing Center for Infectious Disease"/>
            <person name="Wu L."/>
            <person name="Ma J."/>
        </authorList>
    </citation>
    <scope>NUCLEOTIDE SEQUENCE [LARGE SCALE GENOMIC DNA]</scope>
    <source>
        <strain evidence="3">JCM 17017</strain>
    </source>
</reference>
<sequence length="52" mass="5383">MPRRPAGRTTEITANSPTSLVTQVIATTDAAPVTRQTAGRSPVNVLPDTPAP</sequence>
<name>A0ABP7I7I5_9PSEU</name>
<evidence type="ECO:0000256" key="1">
    <source>
        <dbReference type="SAM" id="MobiDB-lite"/>
    </source>
</evidence>
<proteinExistence type="predicted"/>
<feature type="region of interest" description="Disordered" evidence="1">
    <location>
        <begin position="33"/>
        <end position="52"/>
    </location>
</feature>
<organism evidence="2 3">
    <name type="scientific">Amycolatopsis tucumanensis</name>
    <dbReference type="NCBI Taxonomy" id="401106"/>
    <lineage>
        <taxon>Bacteria</taxon>
        <taxon>Bacillati</taxon>
        <taxon>Actinomycetota</taxon>
        <taxon>Actinomycetes</taxon>
        <taxon>Pseudonocardiales</taxon>
        <taxon>Pseudonocardiaceae</taxon>
        <taxon>Amycolatopsis</taxon>
    </lineage>
</organism>